<dbReference type="Proteomes" id="UP000460751">
    <property type="component" value="Unassembled WGS sequence"/>
</dbReference>
<gene>
    <name evidence="3" type="ORF">GLW01_08495</name>
</gene>
<dbReference type="InterPro" id="IPR050194">
    <property type="entry name" value="Glycosyltransferase_grp1"/>
</dbReference>
<keyword evidence="4" id="KW-1185">Reference proteome</keyword>
<dbReference type="SUPFAM" id="SSF53756">
    <property type="entry name" value="UDP-Glycosyltransferase/glycogen phosphorylase"/>
    <property type="match status" value="1"/>
</dbReference>
<dbReference type="Pfam" id="PF13439">
    <property type="entry name" value="Glyco_transf_4"/>
    <property type="match status" value="1"/>
</dbReference>
<organism evidence="3 4">
    <name type="scientific">Vreelandella halophila</name>
    <dbReference type="NCBI Taxonomy" id="86177"/>
    <lineage>
        <taxon>Bacteria</taxon>
        <taxon>Pseudomonadati</taxon>
        <taxon>Pseudomonadota</taxon>
        <taxon>Gammaproteobacteria</taxon>
        <taxon>Oceanospirillales</taxon>
        <taxon>Halomonadaceae</taxon>
        <taxon>Vreelandella</taxon>
    </lineage>
</organism>
<accession>A0A9X5B5T3</accession>
<sequence>MKILHLIDSGGLYGAEKMLLTLVTEQIKQGLDPMILSAGEPGIEEKPIESEARRLNVPVIPWRMKPGLNLKEMALIVRWAKDEQYDLMHSHGYKFNILAGIWPRQWRGMPLIATLHGYVHARRFTKMWIYELLDRLILARFSAVILVSESMRDELSGLAFPKTKVIVIPNGMDFQEVDKRATSELDRGLSAFLKQHRPIILGVGRLAQEKGFDSLVEAFALVKNARPDAGLIIVGEGRLKAQLEALSAAKGLTDSVLIPGFCDNTPALMKGADVLAMPSKTEGLPITILEAMAMELAIVTSPVGAIPALLGEEEGGWLLKSRDPSEIARTLLHSLDNPEERNRKVAWSCRQVREVYAAEQTAFEYSNIYKSVLQKEA</sequence>
<protein>
    <submittedName>
        <fullName evidence="3">Glycosyltransferase</fullName>
    </submittedName>
</protein>
<dbReference type="CDD" id="cd03811">
    <property type="entry name" value="GT4_GT28_WabH-like"/>
    <property type="match status" value="1"/>
</dbReference>
<dbReference type="Pfam" id="PF00534">
    <property type="entry name" value="Glycos_transf_1"/>
    <property type="match status" value="1"/>
</dbReference>
<dbReference type="GO" id="GO:0016757">
    <property type="term" value="F:glycosyltransferase activity"/>
    <property type="evidence" value="ECO:0007669"/>
    <property type="project" value="InterPro"/>
</dbReference>
<dbReference type="InterPro" id="IPR001296">
    <property type="entry name" value="Glyco_trans_1"/>
</dbReference>
<feature type="domain" description="Glycosyltransferase subfamily 4-like N-terminal" evidence="2">
    <location>
        <begin position="14"/>
        <end position="175"/>
    </location>
</feature>
<dbReference type="PANTHER" id="PTHR45947">
    <property type="entry name" value="SULFOQUINOVOSYL TRANSFERASE SQD2"/>
    <property type="match status" value="1"/>
</dbReference>
<evidence type="ECO:0000259" key="1">
    <source>
        <dbReference type="Pfam" id="PF00534"/>
    </source>
</evidence>
<reference evidence="3 4" key="1">
    <citation type="submission" date="2019-11" db="EMBL/GenBank/DDBJ databases">
        <title>Genome sequences of 17 halophilic strains isolated from different environments.</title>
        <authorList>
            <person name="Furrow R.E."/>
        </authorList>
    </citation>
    <scope>NUCLEOTIDE SEQUENCE [LARGE SCALE GENOMIC DNA]</scope>
    <source>
        <strain evidence="3 4">22507_15_FS</strain>
    </source>
</reference>
<dbReference type="AlphaFoldDB" id="A0A9X5B5T3"/>
<dbReference type="Gene3D" id="3.40.50.2000">
    <property type="entry name" value="Glycogen Phosphorylase B"/>
    <property type="match status" value="2"/>
</dbReference>
<dbReference type="PANTHER" id="PTHR45947:SF3">
    <property type="entry name" value="SULFOQUINOVOSYL TRANSFERASE SQD2"/>
    <property type="match status" value="1"/>
</dbReference>
<dbReference type="RefSeq" id="WP_160898796.1">
    <property type="nucleotide sequence ID" value="NZ_WMEX01000004.1"/>
</dbReference>
<evidence type="ECO:0000313" key="4">
    <source>
        <dbReference type="Proteomes" id="UP000460751"/>
    </source>
</evidence>
<dbReference type="EMBL" id="WMEX01000004">
    <property type="protein sequence ID" value="MYL26833.1"/>
    <property type="molecule type" value="Genomic_DNA"/>
</dbReference>
<name>A0A9X5B5T3_9GAMM</name>
<evidence type="ECO:0000259" key="2">
    <source>
        <dbReference type="Pfam" id="PF13439"/>
    </source>
</evidence>
<dbReference type="InterPro" id="IPR028098">
    <property type="entry name" value="Glyco_trans_4-like_N"/>
</dbReference>
<dbReference type="OrthoDB" id="9804196at2"/>
<proteinExistence type="predicted"/>
<feature type="domain" description="Glycosyl transferase family 1" evidence="1">
    <location>
        <begin position="194"/>
        <end position="343"/>
    </location>
</feature>
<evidence type="ECO:0000313" key="3">
    <source>
        <dbReference type="EMBL" id="MYL26833.1"/>
    </source>
</evidence>
<comment type="caution">
    <text evidence="3">The sequence shown here is derived from an EMBL/GenBank/DDBJ whole genome shotgun (WGS) entry which is preliminary data.</text>
</comment>